<dbReference type="InterPro" id="IPR014030">
    <property type="entry name" value="Ketoacyl_synth_N"/>
</dbReference>
<dbReference type="Gene3D" id="3.40.366.10">
    <property type="entry name" value="Malonyl-Coenzyme A Acyl Carrier Protein, domain 2"/>
    <property type="match status" value="1"/>
</dbReference>
<evidence type="ECO:0000256" key="1">
    <source>
        <dbReference type="ARBA" id="ARBA00005189"/>
    </source>
</evidence>
<keyword evidence="5" id="KW-0276">Fatty acid metabolism</keyword>
<dbReference type="InterPro" id="IPR016036">
    <property type="entry name" value="Malonyl_transacylase_ACP-bd"/>
</dbReference>
<dbReference type="Gene3D" id="1.10.1200.10">
    <property type="entry name" value="ACP-like"/>
    <property type="match status" value="1"/>
</dbReference>
<keyword evidence="7 10" id="KW-0012">Acyltransferase</keyword>
<reference evidence="10" key="1">
    <citation type="submission" date="2019-12" db="EMBL/GenBank/DDBJ databases">
        <title>Mycobacterium spongiae sp. nov.</title>
        <authorList>
            <person name="Stinear T."/>
        </authorList>
    </citation>
    <scope>NUCLEOTIDE SEQUENCE</scope>
    <source>
        <strain evidence="10">FSD4b-SM</strain>
    </source>
</reference>
<dbReference type="AlphaFoldDB" id="A0A975JYJ6"/>
<dbReference type="GO" id="GO:0004312">
    <property type="term" value="F:fatty acid synthase activity"/>
    <property type="evidence" value="ECO:0007669"/>
    <property type="project" value="TreeGrafter"/>
</dbReference>
<dbReference type="Proteomes" id="UP000682202">
    <property type="component" value="Chromosome"/>
</dbReference>
<proteinExistence type="predicted"/>
<dbReference type="PROSITE" id="PS50075">
    <property type="entry name" value="CARRIER"/>
    <property type="match status" value="1"/>
</dbReference>
<dbReference type="SMART" id="SM00823">
    <property type="entry name" value="PKS_PP"/>
    <property type="match status" value="1"/>
</dbReference>
<dbReference type="Gene3D" id="3.40.47.10">
    <property type="match status" value="1"/>
</dbReference>
<dbReference type="SUPFAM" id="SSF52151">
    <property type="entry name" value="FabD/lysophospholipase-like"/>
    <property type="match status" value="1"/>
</dbReference>
<dbReference type="FunFam" id="1.10.1200.10:FF:000007">
    <property type="entry name" value="Probable polyketide synthase pks17"/>
    <property type="match status" value="1"/>
</dbReference>
<dbReference type="SUPFAM" id="SSF53901">
    <property type="entry name" value="Thiolase-like"/>
    <property type="match status" value="1"/>
</dbReference>
<dbReference type="InterPro" id="IPR014043">
    <property type="entry name" value="Acyl_transferase_dom"/>
</dbReference>
<dbReference type="InterPro" id="IPR001227">
    <property type="entry name" value="Ac_transferase_dom_sf"/>
</dbReference>
<sequence>MPSTAVAIIGLACRFPGAASPDEYWRLVRDGRETTQSIDIKTEFDANFFALSPREAAAMDPRQRLALELAWELFEDAFLLPETVRGEQVAVHLGAMNDDYALLTLRDASRNLDHHSFAGTSRSMIANRISYAFGLCGPSMTVDSGQSSSLIAVHLACESLRSHAAPLAIAGGIHLNLADETAMMETEFGATSPSGHTYAFDGRADGYVRSEGGGLVLLKPLRAAIEDGDRVHAVIRGSAIGNAGSSSSGLTVPSVSGQHDVIRQALSNAGLDRGQVDYVEAHGTGTEVGDPIEAHALGEVFAGRRGDPVAIGSVKTNIGHTGAAAGIAGLIKTVLAVENAAIPPSLNHDSAEIDLGALGLRVNTTLTSWPVVDHPRRAGVSAFGMGGTNAHVILEQAGGGDEVGCGRGGGDRGSVAWVVSGRSGQALVNQAARLGEWVGQRPELGVADVGWSLVSTRSVFEHRAVVVGGDRGQLVDGLAEVAAGRPGAGVVVGRAGAVGKTVFVFPGQGSQWLGMGRELYGRFSVFAGVFDEVVAELDRYLRVPLREVMWGGDAALLQSTEFAQPALFAVEVALAGLLREWGVVADFVVGHSVGEIVAAQVAGVLSLGDAARVVAARGRLMAGLPVGGVMVAVAAGVDEVEPLLGAGVDIAAVNASDSVVISGEEEAVGVVVDGLVGRGRRVHRLAVSHAFHSGLMEPMLEEFSRVVADVSVGSARIGLVSNVTGQLAGSGYGDGSYWVEHVRKPVRFADGVAAVESLGAQVFIEVGPAAGLTVSGAVLVKDRPEVDCVLAAVGQLFTQGVEVNWESVLGGGRRVELPTYGFARQRFWLGDSGSDIPDRPRVTAPEQLQQLAPPERHRTLVELVRLHAAVVLGHPSGHDIDPELRFQDLGFDSLTGVELRNRLKLHPDLARLPLSRTLIFDYPTPSALAEHLGELLSHNDSGESPDDKIWSLLRTIPVDELRRTGLLDKLLVLAGQPEESPQDPAVSDDVIDSLSPDALITLALNTKDENEAL</sequence>
<feature type="domain" description="Ketosynthase family 3 (KS3)" evidence="9">
    <location>
        <begin position="3"/>
        <end position="396"/>
    </location>
</feature>
<dbReference type="RefSeq" id="WP_211699017.1">
    <property type="nucleotide sequence ID" value="NZ_CP046600.1"/>
</dbReference>
<evidence type="ECO:0000256" key="4">
    <source>
        <dbReference type="ARBA" id="ARBA00022679"/>
    </source>
</evidence>
<evidence type="ECO:0000256" key="6">
    <source>
        <dbReference type="ARBA" id="ARBA00023098"/>
    </source>
</evidence>
<name>A0A975JYJ6_9MYCO</name>
<dbReference type="SMART" id="SM01294">
    <property type="entry name" value="PKS_PP_betabranch"/>
    <property type="match status" value="1"/>
</dbReference>
<dbReference type="PANTHER" id="PTHR43775:SF51">
    <property type="entry name" value="INACTIVE PHENOLPHTHIOCEROL SYNTHESIS POLYKETIDE SYNTHASE TYPE I PKS1-RELATED"/>
    <property type="match status" value="1"/>
</dbReference>
<keyword evidence="4" id="KW-0808">Transferase</keyword>
<dbReference type="Pfam" id="PF00109">
    <property type="entry name" value="ketoacyl-synt"/>
    <property type="match status" value="1"/>
</dbReference>
<dbReference type="InterPro" id="IPR006162">
    <property type="entry name" value="Ppantetheine_attach_site"/>
</dbReference>
<dbReference type="SMART" id="SM00827">
    <property type="entry name" value="PKS_AT"/>
    <property type="match status" value="1"/>
</dbReference>
<keyword evidence="11" id="KW-1185">Reference proteome</keyword>
<feature type="domain" description="Carrier" evidence="8">
    <location>
        <begin position="858"/>
        <end position="936"/>
    </location>
</feature>
<dbReference type="GO" id="GO:0031177">
    <property type="term" value="F:phosphopantetheine binding"/>
    <property type="evidence" value="ECO:0007669"/>
    <property type="project" value="InterPro"/>
</dbReference>
<dbReference type="InterPro" id="IPR016035">
    <property type="entry name" value="Acyl_Trfase/lysoPLipase"/>
</dbReference>
<dbReference type="InterPro" id="IPR020806">
    <property type="entry name" value="PKS_PP-bd"/>
</dbReference>
<dbReference type="CDD" id="cd00833">
    <property type="entry name" value="PKS"/>
    <property type="match status" value="1"/>
</dbReference>
<dbReference type="GO" id="GO:0006633">
    <property type="term" value="P:fatty acid biosynthetic process"/>
    <property type="evidence" value="ECO:0007669"/>
    <property type="project" value="TreeGrafter"/>
</dbReference>
<evidence type="ECO:0000256" key="3">
    <source>
        <dbReference type="ARBA" id="ARBA00022553"/>
    </source>
</evidence>
<dbReference type="InterPro" id="IPR009081">
    <property type="entry name" value="PP-bd_ACP"/>
</dbReference>
<dbReference type="PROSITE" id="PS00012">
    <property type="entry name" value="PHOSPHOPANTETHEINE"/>
    <property type="match status" value="1"/>
</dbReference>
<dbReference type="SMART" id="SM00825">
    <property type="entry name" value="PKS_KS"/>
    <property type="match status" value="1"/>
</dbReference>
<comment type="pathway">
    <text evidence="1">Lipid metabolism.</text>
</comment>
<dbReference type="SUPFAM" id="SSF55048">
    <property type="entry name" value="Probable ACP-binding domain of malonyl-CoA ACP transacylase"/>
    <property type="match status" value="1"/>
</dbReference>
<dbReference type="InterPro" id="IPR020841">
    <property type="entry name" value="PKS_Beta-ketoAc_synthase_dom"/>
</dbReference>
<accession>A0A975JYJ6</accession>
<dbReference type="KEGG" id="mspg:F6B93_10355"/>
<dbReference type="PROSITE" id="PS52004">
    <property type="entry name" value="KS3_2"/>
    <property type="match status" value="1"/>
</dbReference>
<dbReference type="Pfam" id="PF16197">
    <property type="entry name" value="KAsynt_C_assoc"/>
    <property type="match status" value="1"/>
</dbReference>
<dbReference type="Pfam" id="PF00698">
    <property type="entry name" value="Acyl_transf_1"/>
    <property type="match status" value="1"/>
</dbReference>
<dbReference type="InterPro" id="IPR036736">
    <property type="entry name" value="ACP-like_sf"/>
</dbReference>
<evidence type="ECO:0000313" key="11">
    <source>
        <dbReference type="Proteomes" id="UP000682202"/>
    </source>
</evidence>
<dbReference type="Gene3D" id="3.30.70.3290">
    <property type="match status" value="1"/>
</dbReference>
<keyword evidence="3" id="KW-0597">Phosphoprotein</keyword>
<evidence type="ECO:0000256" key="2">
    <source>
        <dbReference type="ARBA" id="ARBA00022450"/>
    </source>
</evidence>
<gene>
    <name evidence="10" type="ORF">F6B93_10355</name>
</gene>
<dbReference type="SUPFAM" id="SSF47336">
    <property type="entry name" value="ACP-like"/>
    <property type="match status" value="1"/>
</dbReference>
<dbReference type="Pfam" id="PF02801">
    <property type="entry name" value="Ketoacyl-synt_C"/>
    <property type="match status" value="1"/>
</dbReference>
<dbReference type="InterPro" id="IPR050091">
    <property type="entry name" value="PKS_NRPS_Biosynth_Enz"/>
</dbReference>
<dbReference type="InterPro" id="IPR032821">
    <property type="entry name" value="PKS_assoc"/>
</dbReference>
<dbReference type="InterPro" id="IPR014031">
    <property type="entry name" value="Ketoacyl_synth_C"/>
</dbReference>
<evidence type="ECO:0000259" key="8">
    <source>
        <dbReference type="PROSITE" id="PS50075"/>
    </source>
</evidence>
<dbReference type="EMBL" id="CP046600">
    <property type="protein sequence ID" value="QUR67444.1"/>
    <property type="molecule type" value="Genomic_DNA"/>
</dbReference>
<evidence type="ECO:0000256" key="5">
    <source>
        <dbReference type="ARBA" id="ARBA00022832"/>
    </source>
</evidence>
<dbReference type="PANTHER" id="PTHR43775">
    <property type="entry name" value="FATTY ACID SYNTHASE"/>
    <property type="match status" value="1"/>
</dbReference>
<keyword evidence="6" id="KW-0443">Lipid metabolism</keyword>
<protein>
    <submittedName>
        <fullName evidence="10">Acyltransferase domain-containing protein</fullName>
    </submittedName>
</protein>
<evidence type="ECO:0000256" key="7">
    <source>
        <dbReference type="ARBA" id="ARBA00023315"/>
    </source>
</evidence>
<evidence type="ECO:0000313" key="10">
    <source>
        <dbReference type="EMBL" id="QUR67444.1"/>
    </source>
</evidence>
<organism evidence="10 11">
    <name type="scientific">Mycobacterium spongiae</name>
    <dbReference type="NCBI Taxonomy" id="886343"/>
    <lineage>
        <taxon>Bacteria</taxon>
        <taxon>Bacillati</taxon>
        <taxon>Actinomycetota</taxon>
        <taxon>Actinomycetes</taxon>
        <taxon>Mycobacteriales</taxon>
        <taxon>Mycobacteriaceae</taxon>
        <taxon>Mycobacterium</taxon>
    </lineage>
</organism>
<keyword evidence="2" id="KW-0596">Phosphopantetheine</keyword>
<dbReference type="Pfam" id="PF00550">
    <property type="entry name" value="PP-binding"/>
    <property type="match status" value="1"/>
</dbReference>
<evidence type="ECO:0000259" key="9">
    <source>
        <dbReference type="PROSITE" id="PS52004"/>
    </source>
</evidence>
<dbReference type="InterPro" id="IPR016039">
    <property type="entry name" value="Thiolase-like"/>
</dbReference>